<dbReference type="SUPFAM" id="SSF52402">
    <property type="entry name" value="Adenine nucleotide alpha hydrolases-like"/>
    <property type="match status" value="1"/>
</dbReference>
<reference evidence="3 4" key="1">
    <citation type="submission" date="2013-03" db="EMBL/GenBank/DDBJ databases">
        <authorList>
            <person name="Le V."/>
        </authorList>
    </citation>
    <scope>NUCLEOTIDE SEQUENCE [LARGE SCALE GENOMIC DNA]</scope>
    <source>
        <strain evidence="3 4">BiD32</strain>
    </source>
</reference>
<dbReference type="PANTHER" id="PTHR46268:SF6">
    <property type="entry name" value="UNIVERSAL STRESS PROTEIN UP12"/>
    <property type="match status" value="1"/>
</dbReference>
<keyword evidence="4" id="KW-1185">Reference proteome</keyword>
<comment type="similarity">
    <text evidence="1">Belongs to the universal stress protein A family.</text>
</comment>
<sequence>MVKQRAHGAYRSLLVATDFSSCSRRALATAADMFPDAALHVLHVYDVPLDGWPGSESASTDLEEQARRDLEAFLDHPDLSQILRNRISIHLGHGVMDAVVEQTARDVNADLFVLGTHGETGFLQFVVGSRAESLLFWSRIDTLIVREVP</sequence>
<dbReference type="Gene3D" id="3.40.50.12370">
    <property type="match status" value="1"/>
</dbReference>
<dbReference type="Proteomes" id="UP000013201">
    <property type="component" value="Unassembled WGS sequence"/>
</dbReference>
<reference evidence="4" key="2">
    <citation type="submission" date="2013-04" db="EMBL/GenBank/DDBJ databases">
        <title>Bisphenol A degrading Sphingobium sp. strain BiD32.</title>
        <authorList>
            <person name="Nielsen J.L."/>
            <person name="Zhou N.A."/>
            <person name="Kjeldal H."/>
        </authorList>
    </citation>
    <scope>NUCLEOTIDE SEQUENCE [LARGE SCALE GENOMIC DNA]</scope>
    <source>
        <strain evidence="4">BiD32</strain>
    </source>
</reference>
<name>N1MIK7_9SPHN</name>
<evidence type="ECO:0000313" key="3">
    <source>
        <dbReference type="EMBL" id="CCW16776.1"/>
    </source>
</evidence>
<gene>
    <name evidence="3" type="ORF">EBBID32_11140</name>
</gene>
<dbReference type="InterPro" id="IPR006016">
    <property type="entry name" value="UspA"/>
</dbReference>
<dbReference type="InterPro" id="IPR006015">
    <property type="entry name" value="Universal_stress_UspA"/>
</dbReference>
<protein>
    <submittedName>
        <fullName evidence="3">Universal stress protein</fullName>
    </submittedName>
</protein>
<organism evidence="3 4">
    <name type="scientific">Sphingobium indicum BiD32</name>
    <dbReference type="NCBI Taxonomy" id="1301087"/>
    <lineage>
        <taxon>Bacteria</taxon>
        <taxon>Pseudomonadati</taxon>
        <taxon>Pseudomonadota</taxon>
        <taxon>Alphaproteobacteria</taxon>
        <taxon>Sphingomonadales</taxon>
        <taxon>Sphingomonadaceae</taxon>
        <taxon>Sphingobium</taxon>
    </lineage>
</organism>
<dbReference type="Pfam" id="PF00582">
    <property type="entry name" value="Usp"/>
    <property type="match status" value="1"/>
</dbReference>
<evidence type="ECO:0000313" key="4">
    <source>
        <dbReference type="Proteomes" id="UP000013201"/>
    </source>
</evidence>
<dbReference type="RefSeq" id="WP_006952140.1">
    <property type="nucleotide sequence ID" value="NZ_CAVK010000055.1"/>
</dbReference>
<feature type="domain" description="UspA" evidence="2">
    <location>
        <begin position="10"/>
        <end position="146"/>
    </location>
</feature>
<dbReference type="AlphaFoldDB" id="N1MIK7"/>
<dbReference type="PANTHER" id="PTHR46268">
    <property type="entry name" value="STRESS RESPONSE PROTEIN NHAX"/>
    <property type="match status" value="1"/>
</dbReference>
<proteinExistence type="inferred from homology"/>
<dbReference type="CDD" id="cd00293">
    <property type="entry name" value="USP-like"/>
    <property type="match status" value="1"/>
</dbReference>
<evidence type="ECO:0000259" key="2">
    <source>
        <dbReference type="Pfam" id="PF00582"/>
    </source>
</evidence>
<evidence type="ECO:0000256" key="1">
    <source>
        <dbReference type="ARBA" id="ARBA00008791"/>
    </source>
</evidence>
<comment type="caution">
    <text evidence="3">The sequence shown here is derived from an EMBL/GenBank/DDBJ whole genome shotgun (WGS) entry which is preliminary data.</text>
</comment>
<accession>N1MIK7</accession>
<dbReference type="EMBL" id="CAVK010000055">
    <property type="protein sequence ID" value="CCW16776.1"/>
    <property type="molecule type" value="Genomic_DNA"/>
</dbReference>
<dbReference type="PRINTS" id="PR01438">
    <property type="entry name" value="UNVRSLSTRESS"/>
</dbReference>